<keyword evidence="1" id="KW-1133">Transmembrane helix</keyword>
<evidence type="ECO:0008006" key="4">
    <source>
        <dbReference type="Google" id="ProtNLM"/>
    </source>
</evidence>
<keyword evidence="1" id="KW-0812">Transmembrane</keyword>
<accession>A0ABQ1F728</accession>
<dbReference type="Proteomes" id="UP000603317">
    <property type="component" value="Unassembled WGS sequence"/>
</dbReference>
<feature type="transmembrane region" description="Helical" evidence="1">
    <location>
        <begin position="12"/>
        <end position="32"/>
    </location>
</feature>
<gene>
    <name evidence="2" type="ORF">GCM10010923_06450</name>
</gene>
<evidence type="ECO:0000313" key="3">
    <source>
        <dbReference type="Proteomes" id="UP000603317"/>
    </source>
</evidence>
<evidence type="ECO:0000256" key="1">
    <source>
        <dbReference type="SAM" id="Phobius"/>
    </source>
</evidence>
<keyword evidence="3" id="KW-1185">Reference proteome</keyword>
<feature type="transmembrane region" description="Helical" evidence="1">
    <location>
        <begin position="135"/>
        <end position="155"/>
    </location>
</feature>
<name>A0ABQ1F728_9SPHN</name>
<proteinExistence type="predicted"/>
<feature type="transmembrane region" description="Helical" evidence="1">
    <location>
        <begin position="191"/>
        <end position="217"/>
    </location>
</feature>
<keyword evidence="1" id="KW-0472">Membrane</keyword>
<dbReference type="RefSeq" id="WP_188641334.1">
    <property type="nucleotide sequence ID" value="NZ_BMID01000001.1"/>
</dbReference>
<reference evidence="3" key="1">
    <citation type="journal article" date="2019" name="Int. J. Syst. Evol. Microbiol.">
        <title>The Global Catalogue of Microorganisms (GCM) 10K type strain sequencing project: providing services to taxonomists for standard genome sequencing and annotation.</title>
        <authorList>
            <consortium name="The Broad Institute Genomics Platform"/>
            <consortium name="The Broad Institute Genome Sequencing Center for Infectious Disease"/>
            <person name="Wu L."/>
            <person name="Ma J."/>
        </authorList>
    </citation>
    <scope>NUCLEOTIDE SEQUENCE [LARGE SCALE GENOMIC DNA]</scope>
    <source>
        <strain evidence="3">CGMCC 1.15297</strain>
    </source>
</reference>
<evidence type="ECO:0000313" key="2">
    <source>
        <dbReference type="EMBL" id="GGA00594.1"/>
    </source>
</evidence>
<protein>
    <recommendedName>
        <fullName evidence="4">Permease</fullName>
    </recommendedName>
</protein>
<sequence>MDFMKILKSLEQALYEVMVWLVFYPLTMWRVITRPGEMMAYADDELDDEDEDRYSDKLSPPIFLAITLALSHLLEIATGQFTRQEGFLGDERNLLAFRMIVFSVFPLVLSVRLLRRQGIALDRKTLRPPFYAQCYVAAPWALVSGSAVLVAVSLRGETVEALGIALAAIAAACVWYLALQARWFARMLSIGIWRGFGLAVLTFVQATVLVLLLGTLVTEI</sequence>
<feature type="transmembrane region" description="Helical" evidence="1">
    <location>
        <begin position="94"/>
        <end position="114"/>
    </location>
</feature>
<comment type="caution">
    <text evidence="2">The sequence shown here is derived from an EMBL/GenBank/DDBJ whole genome shotgun (WGS) entry which is preliminary data.</text>
</comment>
<organism evidence="2 3">
    <name type="scientific">Blastomonas marina</name>
    <dbReference type="NCBI Taxonomy" id="1867408"/>
    <lineage>
        <taxon>Bacteria</taxon>
        <taxon>Pseudomonadati</taxon>
        <taxon>Pseudomonadota</taxon>
        <taxon>Alphaproteobacteria</taxon>
        <taxon>Sphingomonadales</taxon>
        <taxon>Sphingomonadaceae</taxon>
        <taxon>Blastomonas</taxon>
    </lineage>
</organism>
<feature type="transmembrane region" description="Helical" evidence="1">
    <location>
        <begin position="161"/>
        <end position="179"/>
    </location>
</feature>
<dbReference type="EMBL" id="BMID01000001">
    <property type="protein sequence ID" value="GGA00594.1"/>
    <property type="molecule type" value="Genomic_DNA"/>
</dbReference>